<comment type="caution">
    <text evidence="1">The sequence shown here is derived from an EMBL/GenBank/DDBJ whole genome shotgun (WGS) entry which is preliminary data.</text>
</comment>
<reference evidence="1 2" key="1">
    <citation type="journal article" date="2022" name="New Phytol.">
        <title>Ecological generalism drives hyperdiversity of secondary metabolite gene clusters in xylarialean endophytes.</title>
        <authorList>
            <person name="Franco M.E.E."/>
            <person name="Wisecaver J.H."/>
            <person name="Arnold A.E."/>
            <person name="Ju Y.M."/>
            <person name="Slot J.C."/>
            <person name="Ahrendt S."/>
            <person name="Moore L.P."/>
            <person name="Eastman K.E."/>
            <person name="Scott K."/>
            <person name="Konkel Z."/>
            <person name="Mondo S.J."/>
            <person name="Kuo A."/>
            <person name="Hayes R.D."/>
            <person name="Haridas S."/>
            <person name="Andreopoulos B."/>
            <person name="Riley R."/>
            <person name="LaButti K."/>
            <person name="Pangilinan J."/>
            <person name="Lipzen A."/>
            <person name="Amirebrahimi M."/>
            <person name="Yan J."/>
            <person name="Adam C."/>
            <person name="Keymanesh K."/>
            <person name="Ng V."/>
            <person name="Louie K."/>
            <person name="Northen T."/>
            <person name="Drula E."/>
            <person name="Henrissat B."/>
            <person name="Hsieh H.M."/>
            <person name="Youens-Clark K."/>
            <person name="Lutzoni F."/>
            <person name="Miadlikowska J."/>
            <person name="Eastwood D.C."/>
            <person name="Hamelin R.C."/>
            <person name="Grigoriev I.V."/>
            <person name="U'Ren J.M."/>
        </authorList>
    </citation>
    <scope>NUCLEOTIDE SEQUENCE [LARGE SCALE GENOMIC DNA]</scope>
    <source>
        <strain evidence="1 2">CBS 119005</strain>
    </source>
</reference>
<protein>
    <submittedName>
        <fullName evidence="1">Uncharacterized protein</fullName>
    </submittedName>
</protein>
<evidence type="ECO:0000313" key="2">
    <source>
        <dbReference type="Proteomes" id="UP001497700"/>
    </source>
</evidence>
<dbReference type="EMBL" id="MU393633">
    <property type="protein sequence ID" value="KAI4859439.1"/>
    <property type="molecule type" value="Genomic_DNA"/>
</dbReference>
<sequence>MASAEDVQQAVEPEAPRPPISRRSSNDPLDSEFISSNEDAKTVTGVARENDSDNESISSTASYPTVNGRKGVTLTNDEPSKTVYEAWEIIHSDNTPEWDTWNVFCGIKFGIKWKSPDNGFVDIDPLSEYGQGELAELHEDAIRQYEAKGRKKGKSYNQDVANRVSDLDLDIYRRLHHLVDDRQMATNRTAYHRREWRVVVFEEGEFQLTDVLPERKKSLFRRRRPKPTVRRCFIVLRGEEVKSTKEEGGWRLFNRHHNPWWRVDAQESREERLEHREHMKKMQQRNRRNIRSGPPPMGPPMGYPMGPPMRPPMGPPNGYPRPPPAMRRV</sequence>
<accession>A0ACB9YKH2</accession>
<keyword evidence="2" id="KW-1185">Reference proteome</keyword>
<evidence type="ECO:0000313" key="1">
    <source>
        <dbReference type="EMBL" id="KAI4859439.1"/>
    </source>
</evidence>
<dbReference type="Proteomes" id="UP001497700">
    <property type="component" value="Unassembled WGS sequence"/>
</dbReference>
<organism evidence="1 2">
    <name type="scientific">Hypoxylon rubiginosum</name>
    <dbReference type="NCBI Taxonomy" id="110542"/>
    <lineage>
        <taxon>Eukaryota</taxon>
        <taxon>Fungi</taxon>
        <taxon>Dikarya</taxon>
        <taxon>Ascomycota</taxon>
        <taxon>Pezizomycotina</taxon>
        <taxon>Sordariomycetes</taxon>
        <taxon>Xylariomycetidae</taxon>
        <taxon>Xylariales</taxon>
        <taxon>Hypoxylaceae</taxon>
        <taxon>Hypoxylon</taxon>
    </lineage>
</organism>
<name>A0ACB9YKH2_9PEZI</name>
<proteinExistence type="predicted"/>
<gene>
    <name evidence="1" type="ORF">F4820DRAFT_166188</name>
</gene>